<dbReference type="GO" id="GO:0031638">
    <property type="term" value="P:zymogen activation"/>
    <property type="evidence" value="ECO:0007669"/>
    <property type="project" value="TreeGrafter"/>
</dbReference>
<dbReference type="GO" id="GO:0005615">
    <property type="term" value="C:extracellular space"/>
    <property type="evidence" value="ECO:0007669"/>
    <property type="project" value="TreeGrafter"/>
</dbReference>
<dbReference type="PANTHER" id="PTHR48071:SF15">
    <property type="entry name" value="SRCR DOMAIN-CONTAINING PROTEIN"/>
    <property type="match status" value="1"/>
</dbReference>
<dbReference type="AlphaFoldDB" id="A0A3B1KFZ6"/>
<dbReference type="InterPro" id="IPR001190">
    <property type="entry name" value="SRCR"/>
</dbReference>
<keyword evidence="4" id="KW-0677">Repeat</keyword>
<dbReference type="GO" id="GO:0004252">
    <property type="term" value="F:serine-type endopeptidase activity"/>
    <property type="evidence" value="ECO:0007669"/>
    <property type="project" value="TreeGrafter"/>
</dbReference>
<keyword evidence="3" id="KW-0732">Signal</keyword>
<comment type="subcellular location">
    <subcellularLocation>
        <location evidence="1">Secreted</location>
    </subcellularLocation>
</comment>
<keyword evidence="2" id="KW-0964">Secreted</keyword>
<reference evidence="9" key="4">
    <citation type="submission" date="2025-09" db="UniProtKB">
        <authorList>
            <consortium name="Ensembl"/>
        </authorList>
    </citation>
    <scope>IDENTIFICATION</scope>
</reference>
<evidence type="ECO:0000313" key="10">
    <source>
        <dbReference type="Proteomes" id="UP000018467"/>
    </source>
</evidence>
<dbReference type="SMART" id="SM00202">
    <property type="entry name" value="SR"/>
    <property type="match status" value="1"/>
</dbReference>
<dbReference type="GeneTree" id="ENSGT00940000163299"/>
<dbReference type="PROSITE" id="PS50287">
    <property type="entry name" value="SRCR_2"/>
    <property type="match status" value="1"/>
</dbReference>
<dbReference type="Gene3D" id="3.10.250.10">
    <property type="entry name" value="SRCR-like domain"/>
    <property type="match status" value="1"/>
</dbReference>
<dbReference type="Ensembl" id="ENSAMXT00000041659.1">
    <property type="protein sequence ID" value="ENSAMXP00000053627.1"/>
    <property type="gene ID" value="ENSAMXG00000029073.1"/>
</dbReference>
<evidence type="ECO:0000256" key="4">
    <source>
        <dbReference type="ARBA" id="ARBA00022737"/>
    </source>
</evidence>
<evidence type="ECO:0000313" key="9">
    <source>
        <dbReference type="Ensembl" id="ENSAMXP00000053627.1"/>
    </source>
</evidence>
<sequence>FCPPQSHSPQLVSSMRLVDGGSRCAGRVEVLYRGEWGTVCDDYWDMSDAAVVCRELGCGEAVDAVLGAAAFGRGEGQVWSEEMRRWSADSCSVEWPSVIQYQRPRGFFFFFLGEQIFFLGGENLDPYG</sequence>
<evidence type="ECO:0000256" key="2">
    <source>
        <dbReference type="ARBA" id="ARBA00022525"/>
    </source>
</evidence>
<keyword evidence="6" id="KW-0325">Glycoprotein</keyword>
<keyword evidence="5" id="KW-1015">Disulfide bond</keyword>
<accession>A0A3B1KFZ6</accession>
<evidence type="ECO:0000256" key="3">
    <source>
        <dbReference type="ARBA" id="ARBA00022729"/>
    </source>
</evidence>
<evidence type="ECO:0000256" key="7">
    <source>
        <dbReference type="PROSITE-ProRule" id="PRU00196"/>
    </source>
</evidence>
<name>A0A3B1KFZ6_ASTMX</name>
<evidence type="ECO:0000256" key="1">
    <source>
        <dbReference type="ARBA" id="ARBA00004613"/>
    </source>
</evidence>
<reference evidence="10" key="2">
    <citation type="journal article" date="2014" name="Nat. Commun.">
        <title>The cavefish genome reveals candidate genes for eye loss.</title>
        <authorList>
            <person name="McGaugh S.E."/>
            <person name="Gross J.B."/>
            <person name="Aken B."/>
            <person name="Blin M."/>
            <person name="Borowsky R."/>
            <person name="Chalopin D."/>
            <person name="Hinaux H."/>
            <person name="Jeffery W.R."/>
            <person name="Keene A."/>
            <person name="Ma L."/>
            <person name="Minx P."/>
            <person name="Murphy D."/>
            <person name="O'Quin K.E."/>
            <person name="Retaux S."/>
            <person name="Rohner N."/>
            <person name="Searle S.M."/>
            <person name="Stahl B.A."/>
            <person name="Tabin C."/>
            <person name="Volff J.N."/>
            <person name="Yoshizawa M."/>
            <person name="Warren W.C."/>
        </authorList>
    </citation>
    <scope>NUCLEOTIDE SEQUENCE [LARGE SCALE GENOMIC DNA]</scope>
    <source>
        <strain evidence="10">female</strain>
    </source>
</reference>
<evidence type="ECO:0000259" key="8">
    <source>
        <dbReference type="PROSITE" id="PS50287"/>
    </source>
</evidence>
<keyword evidence="10" id="KW-1185">Reference proteome</keyword>
<dbReference type="InterPro" id="IPR036772">
    <property type="entry name" value="SRCR-like_dom_sf"/>
</dbReference>
<dbReference type="GO" id="GO:0005886">
    <property type="term" value="C:plasma membrane"/>
    <property type="evidence" value="ECO:0007669"/>
    <property type="project" value="TreeGrafter"/>
</dbReference>
<reference evidence="10" key="1">
    <citation type="submission" date="2013-03" db="EMBL/GenBank/DDBJ databases">
        <authorList>
            <person name="Jeffery W."/>
            <person name="Warren W."/>
            <person name="Wilson R.K."/>
        </authorList>
    </citation>
    <scope>NUCLEOTIDE SEQUENCE</scope>
    <source>
        <strain evidence="10">female</strain>
    </source>
</reference>
<dbReference type="Pfam" id="PF00530">
    <property type="entry name" value="SRCR"/>
    <property type="match status" value="1"/>
</dbReference>
<evidence type="ECO:0000256" key="5">
    <source>
        <dbReference type="ARBA" id="ARBA00023157"/>
    </source>
</evidence>
<dbReference type="PRINTS" id="PR00258">
    <property type="entry name" value="SPERACTRCPTR"/>
</dbReference>
<proteinExistence type="predicted"/>
<organism evidence="9 10">
    <name type="scientific">Astyanax mexicanus</name>
    <name type="common">Blind cave fish</name>
    <name type="synonym">Astyanax fasciatus mexicanus</name>
    <dbReference type="NCBI Taxonomy" id="7994"/>
    <lineage>
        <taxon>Eukaryota</taxon>
        <taxon>Metazoa</taxon>
        <taxon>Chordata</taxon>
        <taxon>Craniata</taxon>
        <taxon>Vertebrata</taxon>
        <taxon>Euteleostomi</taxon>
        <taxon>Actinopterygii</taxon>
        <taxon>Neopterygii</taxon>
        <taxon>Teleostei</taxon>
        <taxon>Ostariophysi</taxon>
        <taxon>Characiformes</taxon>
        <taxon>Characoidei</taxon>
        <taxon>Acestrorhamphidae</taxon>
        <taxon>Acestrorhamphinae</taxon>
        <taxon>Astyanax</taxon>
    </lineage>
</organism>
<evidence type="ECO:0000256" key="6">
    <source>
        <dbReference type="ARBA" id="ARBA00023180"/>
    </source>
</evidence>
<dbReference type="Proteomes" id="UP000018467">
    <property type="component" value="Unassembled WGS sequence"/>
</dbReference>
<comment type="caution">
    <text evidence="7">Lacks conserved residue(s) required for the propagation of feature annotation.</text>
</comment>
<dbReference type="SUPFAM" id="SSF56487">
    <property type="entry name" value="SRCR-like"/>
    <property type="match status" value="1"/>
</dbReference>
<dbReference type="Bgee" id="ENSAMXG00000029073">
    <property type="expression patterns" value="Expressed in testis"/>
</dbReference>
<dbReference type="PROSITE" id="PS00420">
    <property type="entry name" value="SRCR_1"/>
    <property type="match status" value="1"/>
</dbReference>
<dbReference type="PANTHER" id="PTHR48071">
    <property type="entry name" value="SRCR DOMAIN-CONTAINING PROTEIN"/>
    <property type="match status" value="1"/>
</dbReference>
<dbReference type="FunFam" id="3.10.250.10:FF:000009">
    <property type="entry name" value="WC1"/>
    <property type="match status" value="1"/>
</dbReference>
<feature type="domain" description="SRCR" evidence="8">
    <location>
        <begin position="15"/>
        <end position="92"/>
    </location>
</feature>
<reference evidence="9" key="3">
    <citation type="submission" date="2025-08" db="UniProtKB">
        <authorList>
            <consortium name="Ensembl"/>
        </authorList>
    </citation>
    <scope>IDENTIFICATION</scope>
</reference>
<protein>
    <recommendedName>
        <fullName evidence="8">SRCR domain-containing protein</fullName>
    </recommendedName>
</protein>